<gene>
    <name evidence="9" type="ordered locus">CPF_0316</name>
</gene>
<evidence type="ECO:0000256" key="4">
    <source>
        <dbReference type="ARBA" id="ARBA00022692"/>
    </source>
</evidence>
<protein>
    <submittedName>
        <fullName evidence="9">DedA family protein</fullName>
    </submittedName>
</protein>
<accession>A0A0H2YT91</accession>
<dbReference type="InterPro" id="IPR032816">
    <property type="entry name" value="VTT_dom"/>
</dbReference>
<evidence type="ECO:0000256" key="7">
    <source>
        <dbReference type="SAM" id="Phobius"/>
    </source>
</evidence>
<dbReference type="PaxDb" id="195103-CPF_0316"/>
<evidence type="ECO:0000256" key="6">
    <source>
        <dbReference type="ARBA" id="ARBA00023136"/>
    </source>
</evidence>
<name>A0A0H2YT91_CLOP1</name>
<dbReference type="KEGG" id="cpf:CPF_0316"/>
<dbReference type="GeneID" id="93003337"/>
<dbReference type="PANTHER" id="PTHR42709">
    <property type="entry name" value="ALKALINE PHOSPHATASE LIKE PROTEIN"/>
    <property type="match status" value="1"/>
</dbReference>
<feature type="transmembrane region" description="Helical" evidence="7">
    <location>
        <begin position="142"/>
        <end position="165"/>
    </location>
</feature>
<evidence type="ECO:0000256" key="2">
    <source>
        <dbReference type="ARBA" id="ARBA00010792"/>
    </source>
</evidence>
<dbReference type="STRING" id="195103.CPF_0316"/>
<evidence type="ECO:0000256" key="1">
    <source>
        <dbReference type="ARBA" id="ARBA00004651"/>
    </source>
</evidence>
<dbReference type="eggNOG" id="COG0586">
    <property type="taxonomic scope" value="Bacteria"/>
</dbReference>
<keyword evidence="10" id="KW-1185">Reference proteome</keyword>
<keyword evidence="4 7" id="KW-0812">Transmembrane</keyword>
<evidence type="ECO:0000259" key="8">
    <source>
        <dbReference type="Pfam" id="PF09335"/>
    </source>
</evidence>
<feature type="transmembrane region" description="Helical" evidence="7">
    <location>
        <begin position="7"/>
        <end position="34"/>
    </location>
</feature>
<feature type="transmembrane region" description="Helical" evidence="7">
    <location>
        <begin position="54"/>
        <end position="82"/>
    </location>
</feature>
<dbReference type="HOGENOM" id="CLU_044208_1_3_9"/>
<dbReference type="EMBL" id="CP000246">
    <property type="protein sequence ID" value="ABG84228.1"/>
    <property type="molecule type" value="Genomic_DNA"/>
</dbReference>
<comment type="subcellular location">
    <subcellularLocation>
        <location evidence="1">Cell membrane</location>
        <topology evidence="1">Multi-pass membrane protein</topology>
    </subcellularLocation>
</comment>
<sequence length="207" mass="23059">MEFLGSLLTFLIDIVGSFGYFGILLIVGLEYACFPLPSEVVLTFFGLSASQGEFSLIGVIIFSIIGGLLGSLICYAIGYYGGVPLQEWLGRKFPSSQKSMLALNKWFKKYGKPAVLLARIVPLTRTYVSLLAGAEKFSLKYFILYSSLGISIWNIFLVSLGYFIGDNLPLINSIMEKYTFVTLAILIIAVIIFIYLKFFKKEKNTSK</sequence>
<feature type="transmembrane region" description="Helical" evidence="7">
    <location>
        <begin position="177"/>
        <end position="198"/>
    </location>
</feature>
<dbReference type="AlphaFoldDB" id="A0A0H2YT91"/>
<keyword evidence="6 7" id="KW-0472">Membrane</keyword>
<organism evidence="9 10">
    <name type="scientific">Clostridium perfringens (strain ATCC 13124 / DSM 756 / JCM 1290 / NCIMB 6125 / NCTC 8237 / Type A)</name>
    <dbReference type="NCBI Taxonomy" id="195103"/>
    <lineage>
        <taxon>Bacteria</taxon>
        <taxon>Bacillati</taxon>
        <taxon>Bacillota</taxon>
        <taxon>Clostridia</taxon>
        <taxon>Eubacteriales</taxon>
        <taxon>Clostridiaceae</taxon>
        <taxon>Clostridium</taxon>
    </lineage>
</organism>
<dbReference type="GO" id="GO:0005886">
    <property type="term" value="C:plasma membrane"/>
    <property type="evidence" value="ECO:0007669"/>
    <property type="project" value="UniProtKB-SubCell"/>
</dbReference>
<keyword evidence="3" id="KW-1003">Cell membrane</keyword>
<evidence type="ECO:0000256" key="3">
    <source>
        <dbReference type="ARBA" id="ARBA00022475"/>
    </source>
</evidence>
<dbReference type="PANTHER" id="PTHR42709:SF6">
    <property type="entry name" value="UNDECAPRENYL PHOSPHATE TRANSPORTER A"/>
    <property type="match status" value="1"/>
</dbReference>
<feature type="domain" description="VTT" evidence="8">
    <location>
        <begin position="36"/>
        <end position="162"/>
    </location>
</feature>
<reference evidence="9 10" key="1">
    <citation type="journal article" date="2006" name="Genome Res.">
        <title>Skewed genomic variability in strains of the toxigenic bacterial pathogen, Clostridium perfringens.</title>
        <authorList>
            <person name="Myers G.S."/>
            <person name="Rasko D.A."/>
            <person name="Cheung J.K."/>
            <person name="Ravel J."/>
            <person name="Seshadri R."/>
            <person name="Deboy R.T."/>
            <person name="Ren Q."/>
            <person name="Varga J."/>
            <person name="Awad M.M."/>
            <person name="Brinkac L.M."/>
            <person name="Daugherty S.C."/>
            <person name="Haft D.H."/>
            <person name="Dodson R.J."/>
            <person name="Madupu R."/>
            <person name="Nelson W.C."/>
            <person name="Rosovitz M.J."/>
            <person name="Sullivan S.A."/>
            <person name="Khouri H."/>
            <person name="Dimitrov G.I."/>
            <person name="Watkins K.L."/>
            <person name="Mulligan S."/>
            <person name="Benton J."/>
            <person name="Radune D."/>
            <person name="Fisher D.J."/>
            <person name="Atkins H.S."/>
            <person name="Hiscox T."/>
            <person name="Jost B.H."/>
            <person name="Billington S.J."/>
            <person name="Songer J.G."/>
            <person name="McClane B.A."/>
            <person name="Titball R.W."/>
            <person name="Rood J.I."/>
            <person name="Melville S.B."/>
            <person name="Paulsen I.T."/>
        </authorList>
    </citation>
    <scope>NUCLEOTIDE SEQUENCE [LARGE SCALE GENOMIC DNA]</scope>
    <source>
        <strain evidence="10">ATCC 13124 / DSM 756 / JCM 1290 / NCIMB 6125 / NCTC 8237 / S 107 / Type A</strain>
    </source>
</reference>
<keyword evidence="5 7" id="KW-1133">Transmembrane helix</keyword>
<evidence type="ECO:0000313" key="10">
    <source>
        <dbReference type="Proteomes" id="UP000001823"/>
    </source>
</evidence>
<comment type="similarity">
    <text evidence="2">Belongs to the DedA family.</text>
</comment>
<dbReference type="Proteomes" id="UP000001823">
    <property type="component" value="Chromosome"/>
</dbReference>
<dbReference type="RefSeq" id="WP_003458062.1">
    <property type="nucleotide sequence ID" value="NC_008261.1"/>
</dbReference>
<proteinExistence type="inferred from homology"/>
<evidence type="ECO:0000313" key="9">
    <source>
        <dbReference type="EMBL" id="ABG84228.1"/>
    </source>
</evidence>
<evidence type="ECO:0000256" key="5">
    <source>
        <dbReference type="ARBA" id="ARBA00022989"/>
    </source>
</evidence>
<dbReference type="Pfam" id="PF09335">
    <property type="entry name" value="VTT_dom"/>
    <property type="match status" value="1"/>
</dbReference>
<dbReference type="InterPro" id="IPR051311">
    <property type="entry name" value="DedA_domain"/>
</dbReference>